<evidence type="ECO:0000313" key="2">
    <source>
        <dbReference type="Proteomes" id="UP001207337"/>
    </source>
</evidence>
<keyword evidence="2" id="KW-1185">Reference proteome</keyword>
<organism evidence="1 2">
    <name type="scientific">Fodinibius salicampi</name>
    <dbReference type="NCBI Taxonomy" id="1920655"/>
    <lineage>
        <taxon>Bacteria</taxon>
        <taxon>Pseudomonadati</taxon>
        <taxon>Balneolota</taxon>
        <taxon>Balneolia</taxon>
        <taxon>Balneolales</taxon>
        <taxon>Balneolaceae</taxon>
        <taxon>Fodinibius</taxon>
    </lineage>
</organism>
<dbReference type="RefSeq" id="WP_265789189.1">
    <property type="nucleotide sequence ID" value="NZ_BAABRS010000002.1"/>
</dbReference>
<dbReference type="Proteomes" id="UP001207337">
    <property type="component" value="Unassembled WGS sequence"/>
</dbReference>
<gene>
    <name evidence="1" type="ORF">LQ318_08170</name>
</gene>
<dbReference type="EMBL" id="JAJNDC010000002">
    <property type="protein sequence ID" value="MCW9712878.1"/>
    <property type="molecule type" value="Genomic_DNA"/>
</dbReference>
<accession>A0ABT3PYG2</accession>
<proteinExistence type="predicted"/>
<sequence>MSYSSAALKAPTFFIYCLIILGLLGCSHTAELTRDAPPDKPINIDYSIIYYIHADADYLFHDPNGKPVRANSQVLDTALNVAENARSGEVFIFYQQPEKKILALFPRKSSMLYHYTNGEKTTQIKYRYPDGNEDFLATEAQLYNRYHFHSGDQSLQNYFLYFGHEIPNEEGTNYHQTLPNLRVNTSSFTEGIEHFLSTDQKKFDLVVLSTCNNGTPAMAYSLAPVANRLLASPQNLHLSHIDTEGLQLLEDNPETSARKVAQSVADSTFKRLKKEIQTTITLAEYDLESVGRYINDLYDRTTAFQDSTRINPYRENVDCAQFPFFDAKKYTQGITTWYRPARFGRNANTMTQHSGWGCKPISEN</sequence>
<protein>
    <recommendedName>
        <fullName evidence="3">Peptidase C13 family protein</fullName>
    </recommendedName>
</protein>
<name>A0ABT3PYG2_9BACT</name>
<reference evidence="1 2" key="1">
    <citation type="submission" date="2021-11" db="EMBL/GenBank/DDBJ databases">
        <title>Aliifidinibius sp. nov., a new bacterium isolated from saline soil.</title>
        <authorList>
            <person name="Galisteo C."/>
            <person name="De La Haba R."/>
            <person name="Sanchez-Porro C."/>
            <person name="Ventosa A."/>
        </authorList>
    </citation>
    <scope>NUCLEOTIDE SEQUENCE [LARGE SCALE GENOMIC DNA]</scope>
    <source>
        <strain evidence="1 2">KACC 190600</strain>
    </source>
</reference>
<comment type="caution">
    <text evidence="1">The sequence shown here is derived from an EMBL/GenBank/DDBJ whole genome shotgun (WGS) entry which is preliminary data.</text>
</comment>
<evidence type="ECO:0008006" key="3">
    <source>
        <dbReference type="Google" id="ProtNLM"/>
    </source>
</evidence>
<evidence type="ECO:0000313" key="1">
    <source>
        <dbReference type="EMBL" id="MCW9712878.1"/>
    </source>
</evidence>